<dbReference type="GO" id="GO:0005085">
    <property type="term" value="F:guanyl-nucleotide exchange factor activity"/>
    <property type="evidence" value="ECO:0007669"/>
    <property type="project" value="TreeGrafter"/>
</dbReference>
<feature type="domain" description="F-box" evidence="2">
    <location>
        <begin position="1"/>
        <end position="46"/>
    </location>
</feature>
<dbReference type="EMBL" id="LUGH01000199">
    <property type="protein sequence ID" value="OBZ87756.1"/>
    <property type="molecule type" value="Genomic_DNA"/>
</dbReference>
<evidence type="ECO:0000256" key="1">
    <source>
        <dbReference type="PROSITE-ProRule" id="PRU00235"/>
    </source>
</evidence>
<dbReference type="InterPro" id="IPR036047">
    <property type="entry name" value="F-box-like_dom_sf"/>
</dbReference>
<feature type="repeat" description="RCC1" evidence="1">
    <location>
        <begin position="149"/>
        <end position="209"/>
    </location>
</feature>
<dbReference type="Gene3D" id="1.20.1280.50">
    <property type="match status" value="1"/>
</dbReference>
<dbReference type="InterPro" id="IPR000408">
    <property type="entry name" value="Reg_chr_condens"/>
</dbReference>
<dbReference type="STRING" id="101091.A0A1C7NGT1"/>
<dbReference type="PRINTS" id="PR00633">
    <property type="entry name" value="RCCNDNSATION"/>
</dbReference>
<dbReference type="OrthoDB" id="61110at2759"/>
<dbReference type="InterPro" id="IPR001810">
    <property type="entry name" value="F-box_dom"/>
</dbReference>
<dbReference type="GO" id="GO:0005737">
    <property type="term" value="C:cytoplasm"/>
    <property type="evidence" value="ECO:0007669"/>
    <property type="project" value="TreeGrafter"/>
</dbReference>
<proteinExistence type="predicted"/>
<dbReference type="Pfam" id="PF12937">
    <property type="entry name" value="F-box-like"/>
    <property type="match status" value="1"/>
</dbReference>
<dbReference type="AlphaFoldDB" id="A0A1C7NGT1"/>
<dbReference type="PANTHER" id="PTHR45982:SF3">
    <property type="entry name" value="F-BOX PROTEIN POF9"/>
    <property type="match status" value="1"/>
</dbReference>
<keyword evidence="4" id="KW-1185">Reference proteome</keyword>
<dbReference type="PROSITE" id="PS50012">
    <property type="entry name" value="RCC1_3"/>
    <property type="match status" value="3"/>
</dbReference>
<sequence length="465" mass="52378">MLDRLPTDLLLIHIVGSLDTSSLIQLSLVSNKFYCLVNDEALWKHRCIQDFNISQDNTYRYEGWKAFYQALKCHTKVYTWGTNHDDRLGLPDYQNDLDLPTRPLFGRYGMRRRILHEVTEPHEVTALKKKSVIDIVAGGWSFHALDITGTVWTWGTLMGEGRSRDGRGYAQHRHYKLPTELQANNHTQPKIKFRTISSGRSHVIGLAKDNNIYHWTNPNVLQPVELDTHSVVQVVANWSYSSLLTEQGKLYLVPEPDIVSLTEENKPVEPTQILASGVSLQHILPDADPDDQLVQLAGLDKFTLALTRHGLVLKLETGDVTAFSLSPQQHVTVLDHFSSQEQELNDRGGIMKRFITGSFHNFAVYTKDRVMLGTIDAQKDTEPDCPEELVHQDICKVSFGDYHMGAITSKGKLLTWGQYSGGALGHGKDPSQQQLDRPTLVEDLNDKFVFAIGFGGWHSGVLAIE</sequence>
<dbReference type="InParanoid" id="A0A1C7NGT1"/>
<dbReference type="FunCoup" id="A0A1C7NGT1">
    <property type="interactions" value="350"/>
</dbReference>
<evidence type="ECO:0000313" key="4">
    <source>
        <dbReference type="Proteomes" id="UP000093000"/>
    </source>
</evidence>
<dbReference type="InterPro" id="IPR051553">
    <property type="entry name" value="Ran_GTPase-activating"/>
</dbReference>
<dbReference type="PANTHER" id="PTHR45982">
    <property type="entry name" value="REGULATOR OF CHROMOSOME CONDENSATION"/>
    <property type="match status" value="1"/>
</dbReference>
<dbReference type="InterPro" id="IPR009091">
    <property type="entry name" value="RCC1/BLIP-II"/>
</dbReference>
<feature type="repeat" description="RCC1" evidence="1">
    <location>
        <begin position="411"/>
        <end position="465"/>
    </location>
</feature>
<dbReference type="SUPFAM" id="SSF50985">
    <property type="entry name" value="RCC1/BLIP-II"/>
    <property type="match status" value="1"/>
</dbReference>
<evidence type="ECO:0000313" key="3">
    <source>
        <dbReference type="EMBL" id="OBZ87756.1"/>
    </source>
</evidence>
<feature type="repeat" description="RCC1" evidence="1">
    <location>
        <begin position="75"/>
        <end position="148"/>
    </location>
</feature>
<gene>
    <name evidence="3" type="primary">SAF1</name>
    <name evidence="3" type="ORF">A0J61_04196</name>
</gene>
<protein>
    <submittedName>
        <fullName evidence="3">SCF-associated factor 1</fullName>
    </submittedName>
</protein>
<comment type="caution">
    <text evidence="3">The sequence shown here is derived from an EMBL/GenBank/DDBJ whole genome shotgun (WGS) entry which is preliminary data.</text>
</comment>
<dbReference type="SUPFAM" id="SSF81383">
    <property type="entry name" value="F-box domain"/>
    <property type="match status" value="1"/>
</dbReference>
<evidence type="ECO:0000259" key="2">
    <source>
        <dbReference type="PROSITE" id="PS50181"/>
    </source>
</evidence>
<dbReference type="Proteomes" id="UP000093000">
    <property type="component" value="Unassembled WGS sequence"/>
</dbReference>
<organism evidence="3 4">
    <name type="scientific">Choanephora cucurbitarum</name>
    <dbReference type="NCBI Taxonomy" id="101091"/>
    <lineage>
        <taxon>Eukaryota</taxon>
        <taxon>Fungi</taxon>
        <taxon>Fungi incertae sedis</taxon>
        <taxon>Mucoromycota</taxon>
        <taxon>Mucoromycotina</taxon>
        <taxon>Mucoromycetes</taxon>
        <taxon>Mucorales</taxon>
        <taxon>Mucorineae</taxon>
        <taxon>Choanephoraceae</taxon>
        <taxon>Choanephoroideae</taxon>
        <taxon>Choanephora</taxon>
    </lineage>
</organism>
<dbReference type="Gene3D" id="2.130.10.30">
    <property type="entry name" value="Regulator of chromosome condensation 1/beta-lactamase-inhibitor protein II"/>
    <property type="match status" value="2"/>
</dbReference>
<reference evidence="3 4" key="1">
    <citation type="submission" date="2016-03" db="EMBL/GenBank/DDBJ databases">
        <title>Choanephora cucurbitarum.</title>
        <authorList>
            <person name="Min B."/>
            <person name="Park H."/>
            <person name="Park J.-H."/>
            <person name="Shin H.-D."/>
            <person name="Choi I.-G."/>
        </authorList>
    </citation>
    <scope>NUCLEOTIDE SEQUENCE [LARGE SCALE GENOMIC DNA]</scope>
    <source>
        <strain evidence="3 4">KUS-F28377</strain>
    </source>
</reference>
<accession>A0A1C7NGT1</accession>
<dbReference type="Pfam" id="PF00415">
    <property type="entry name" value="RCC1"/>
    <property type="match status" value="1"/>
</dbReference>
<name>A0A1C7NGT1_9FUNG</name>
<dbReference type="PROSITE" id="PS50181">
    <property type="entry name" value="FBOX"/>
    <property type="match status" value="1"/>
</dbReference>